<dbReference type="AlphaFoldDB" id="A0A9D4PM85"/>
<evidence type="ECO:0000313" key="1">
    <source>
        <dbReference type="EMBL" id="KAH7947767.1"/>
    </source>
</evidence>
<reference evidence="1" key="1">
    <citation type="journal article" date="2020" name="Cell">
        <title>Large-Scale Comparative Analyses of Tick Genomes Elucidate Their Genetic Diversity and Vector Capacities.</title>
        <authorList>
            <consortium name="Tick Genome and Microbiome Consortium (TIGMIC)"/>
            <person name="Jia N."/>
            <person name="Wang J."/>
            <person name="Shi W."/>
            <person name="Du L."/>
            <person name="Sun Y."/>
            <person name="Zhan W."/>
            <person name="Jiang J.F."/>
            <person name="Wang Q."/>
            <person name="Zhang B."/>
            <person name="Ji P."/>
            <person name="Bell-Sakyi L."/>
            <person name="Cui X.M."/>
            <person name="Yuan T.T."/>
            <person name="Jiang B.G."/>
            <person name="Yang W.F."/>
            <person name="Lam T.T."/>
            <person name="Chang Q.C."/>
            <person name="Ding S.J."/>
            <person name="Wang X.J."/>
            <person name="Zhu J.G."/>
            <person name="Ruan X.D."/>
            <person name="Zhao L."/>
            <person name="Wei J.T."/>
            <person name="Ye R.Z."/>
            <person name="Que T.C."/>
            <person name="Du C.H."/>
            <person name="Zhou Y.H."/>
            <person name="Cheng J.X."/>
            <person name="Dai P.F."/>
            <person name="Guo W.B."/>
            <person name="Han X.H."/>
            <person name="Huang E.J."/>
            <person name="Li L.F."/>
            <person name="Wei W."/>
            <person name="Gao Y.C."/>
            <person name="Liu J.Z."/>
            <person name="Shao H.Z."/>
            <person name="Wang X."/>
            <person name="Wang C.C."/>
            <person name="Yang T.C."/>
            <person name="Huo Q.B."/>
            <person name="Li W."/>
            <person name="Chen H.Y."/>
            <person name="Chen S.E."/>
            <person name="Zhou L.G."/>
            <person name="Ni X.B."/>
            <person name="Tian J.H."/>
            <person name="Sheng Y."/>
            <person name="Liu T."/>
            <person name="Pan Y.S."/>
            <person name="Xia L.Y."/>
            <person name="Li J."/>
            <person name="Zhao F."/>
            <person name="Cao W.C."/>
        </authorList>
    </citation>
    <scope>NUCLEOTIDE SEQUENCE</scope>
    <source>
        <strain evidence="1">Rsan-2018</strain>
    </source>
</reference>
<protein>
    <submittedName>
        <fullName evidence="1">Uncharacterized protein</fullName>
    </submittedName>
</protein>
<dbReference type="Proteomes" id="UP000821837">
    <property type="component" value="Chromosome 6"/>
</dbReference>
<evidence type="ECO:0000313" key="2">
    <source>
        <dbReference type="Proteomes" id="UP000821837"/>
    </source>
</evidence>
<name>A0A9D4PM85_RHISA</name>
<keyword evidence="2" id="KW-1185">Reference proteome</keyword>
<dbReference type="EMBL" id="JABSTV010001252">
    <property type="protein sequence ID" value="KAH7947767.1"/>
    <property type="molecule type" value="Genomic_DNA"/>
</dbReference>
<organism evidence="1 2">
    <name type="scientific">Rhipicephalus sanguineus</name>
    <name type="common">Brown dog tick</name>
    <name type="synonym">Ixodes sanguineus</name>
    <dbReference type="NCBI Taxonomy" id="34632"/>
    <lineage>
        <taxon>Eukaryota</taxon>
        <taxon>Metazoa</taxon>
        <taxon>Ecdysozoa</taxon>
        <taxon>Arthropoda</taxon>
        <taxon>Chelicerata</taxon>
        <taxon>Arachnida</taxon>
        <taxon>Acari</taxon>
        <taxon>Parasitiformes</taxon>
        <taxon>Ixodida</taxon>
        <taxon>Ixodoidea</taxon>
        <taxon>Ixodidae</taxon>
        <taxon>Rhipicephalinae</taxon>
        <taxon>Rhipicephalus</taxon>
        <taxon>Rhipicephalus</taxon>
    </lineage>
</organism>
<gene>
    <name evidence="1" type="ORF">HPB52_015705</name>
</gene>
<accession>A0A9D4PM85</accession>
<reference evidence="1" key="2">
    <citation type="submission" date="2021-09" db="EMBL/GenBank/DDBJ databases">
        <authorList>
            <person name="Jia N."/>
            <person name="Wang J."/>
            <person name="Shi W."/>
            <person name="Du L."/>
            <person name="Sun Y."/>
            <person name="Zhan W."/>
            <person name="Jiang J."/>
            <person name="Wang Q."/>
            <person name="Zhang B."/>
            <person name="Ji P."/>
            <person name="Sakyi L.B."/>
            <person name="Cui X."/>
            <person name="Yuan T."/>
            <person name="Jiang B."/>
            <person name="Yang W."/>
            <person name="Lam T.T.-Y."/>
            <person name="Chang Q."/>
            <person name="Ding S."/>
            <person name="Wang X."/>
            <person name="Zhu J."/>
            <person name="Ruan X."/>
            <person name="Zhao L."/>
            <person name="Wei J."/>
            <person name="Que T."/>
            <person name="Du C."/>
            <person name="Cheng J."/>
            <person name="Dai P."/>
            <person name="Han X."/>
            <person name="Huang E."/>
            <person name="Gao Y."/>
            <person name="Liu J."/>
            <person name="Shao H."/>
            <person name="Ye R."/>
            <person name="Li L."/>
            <person name="Wei W."/>
            <person name="Wang X."/>
            <person name="Wang C."/>
            <person name="Huo Q."/>
            <person name="Li W."/>
            <person name="Guo W."/>
            <person name="Chen H."/>
            <person name="Chen S."/>
            <person name="Zhou L."/>
            <person name="Zhou L."/>
            <person name="Ni X."/>
            <person name="Tian J."/>
            <person name="Zhou Y."/>
            <person name="Sheng Y."/>
            <person name="Liu T."/>
            <person name="Pan Y."/>
            <person name="Xia L."/>
            <person name="Li J."/>
            <person name="Zhao F."/>
            <person name="Cao W."/>
        </authorList>
    </citation>
    <scope>NUCLEOTIDE SEQUENCE</scope>
    <source>
        <strain evidence="1">Rsan-2018</strain>
        <tissue evidence="1">Larvae</tissue>
    </source>
</reference>
<sequence>MATPCYNAVLFFEIQDNSSGTKWDDACFTDVGSNAICFIECVDHSCFTNFTFGFKDIFFVNA</sequence>
<proteinExistence type="predicted"/>
<comment type="caution">
    <text evidence="1">The sequence shown here is derived from an EMBL/GenBank/DDBJ whole genome shotgun (WGS) entry which is preliminary data.</text>
</comment>